<keyword evidence="5 9" id="KW-1133">Transmembrane helix</keyword>
<evidence type="ECO:0000256" key="2">
    <source>
        <dbReference type="ARBA" id="ARBA00010992"/>
    </source>
</evidence>
<feature type="transmembrane region" description="Helical" evidence="9">
    <location>
        <begin position="172"/>
        <end position="191"/>
    </location>
</feature>
<feature type="transmembrane region" description="Helical" evidence="9">
    <location>
        <begin position="83"/>
        <end position="101"/>
    </location>
</feature>
<dbReference type="FunCoup" id="D6TX81">
    <property type="interactions" value="422"/>
</dbReference>
<dbReference type="NCBIfam" id="TIGR00879">
    <property type="entry name" value="SP"/>
    <property type="match status" value="1"/>
</dbReference>
<dbReference type="InterPro" id="IPR020846">
    <property type="entry name" value="MFS_dom"/>
</dbReference>
<name>D6TX81_KTERA</name>
<dbReference type="PROSITE" id="PS50850">
    <property type="entry name" value="MFS"/>
    <property type="match status" value="1"/>
</dbReference>
<feature type="transmembrane region" description="Helical" evidence="9">
    <location>
        <begin position="348"/>
        <end position="376"/>
    </location>
</feature>
<evidence type="ECO:0000256" key="1">
    <source>
        <dbReference type="ARBA" id="ARBA00004651"/>
    </source>
</evidence>
<feature type="transmembrane region" description="Helical" evidence="9">
    <location>
        <begin position="321"/>
        <end position="342"/>
    </location>
</feature>
<evidence type="ECO:0000313" key="12">
    <source>
        <dbReference type="Proteomes" id="UP000004508"/>
    </source>
</evidence>
<dbReference type="PANTHER" id="PTHR48020">
    <property type="entry name" value="PROTON MYO-INOSITOL COTRANSPORTER"/>
    <property type="match status" value="1"/>
</dbReference>
<feature type="transmembrane region" description="Helical" evidence="9">
    <location>
        <begin position="55"/>
        <end position="76"/>
    </location>
</feature>
<feature type="transmembrane region" description="Helical" evidence="9">
    <location>
        <begin position="388"/>
        <end position="410"/>
    </location>
</feature>
<dbReference type="PRINTS" id="PR00171">
    <property type="entry name" value="SUGRTRNSPORT"/>
</dbReference>
<organism evidence="11 12">
    <name type="scientific">Ktedonobacter racemifer DSM 44963</name>
    <dbReference type="NCBI Taxonomy" id="485913"/>
    <lineage>
        <taxon>Bacteria</taxon>
        <taxon>Bacillati</taxon>
        <taxon>Chloroflexota</taxon>
        <taxon>Ktedonobacteria</taxon>
        <taxon>Ktedonobacterales</taxon>
        <taxon>Ktedonobacteraceae</taxon>
        <taxon>Ktedonobacter</taxon>
    </lineage>
</organism>
<evidence type="ECO:0000256" key="8">
    <source>
        <dbReference type="SAM" id="MobiDB-lite"/>
    </source>
</evidence>
<feature type="compositionally biased region" description="Polar residues" evidence="8">
    <location>
        <begin position="465"/>
        <end position="476"/>
    </location>
</feature>
<evidence type="ECO:0000256" key="3">
    <source>
        <dbReference type="ARBA" id="ARBA00022448"/>
    </source>
</evidence>
<dbReference type="SUPFAM" id="SSF103473">
    <property type="entry name" value="MFS general substrate transporter"/>
    <property type="match status" value="1"/>
</dbReference>
<dbReference type="AlphaFoldDB" id="D6TX81"/>
<dbReference type="InParanoid" id="D6TX81"/>
<dbReference type="InterPro" id="IPR003663">
    <property type="entry name" value="Sugar/inositol_transpt"/>
</dbReference>
<dbReference type="STRING" id="485913.Krac_5922"/>
<dbReference type="Pfam" id="PF00083">
    <property type="entry name" value="Sugar_tr"/>
    <property type="match status" value="1"/>
</dbReference>
<proteinExistence type="inferred from homology"/>
<evidence type="ECO:0000256" key="6">
    <source>
        <dbReference type="ARBA" id="ARBA00023136"/>
    </source>
</evidence>
<feature type="transmembrane region" description="Helical" evidence="9">
    <location>
        <begin position="288"/>
        <end position="309"/>
    </location>
</feature>
<reference evidence="11 12" key="1">
    <citation type="journal article" date="2011" name="Stand. Genomic Sci.">
        <title>Non-contiguous finished genome sequence and contextual data of the filamentous soil bacterium Ktedonobacter racemifer type strain (SOSP1-21).</title>
        <authorList>
            <person name="Chang Y.J."/>
            <person name="Land M."/>
            <person name="Hauser L."/>
            <person name="Chertkov O."/>
            <person name="Del Rio T.G."/>
            <person name="Nolan M."/>
            <person name="Copeland A."/>
            <person name="Tice H."/>
            <person name="Cheng J.F."/>
            <person name="Lucas S."/>
            <person name="Han C."/>
            <person name="Goodwin L."/>
            <person name="Pitluck S."/>
            <person name="Ivanova N."/>
            <person name="Ovchinikova G."/>
            <person name="Pati A."/>
            <person name="Chen A."/>
            <person name="Palaniappan K."/>
            <person name="Mavromatis K."/>
            <person name="Liolios K."/>
            <person name="Brettin T."/>
            <person name="Fiebig A."/>
            <person name="Rohde M."/>
            <person name="Abt B."/>
            <person name="Goker M."/>
            <person name="Detter J.C."/>
            <person name="Woyke T."/>
            <person name="Bristow J."/>
            <person name="Eisen J.A."/>
            <person name="Markowitz V."/>
            <person name="Hugenholtz P."/>
            <person name="Kyrpides N.C."/>
            <person name="Klenk H.P."/>
            <person name="Lapidus A."/>
        </authorList>
    </citation>
    <scope>NUCLEOTIDE SEQUENCE [LARGE SCALE GENOMIC DNA]</scope>
    <source>
        <strain evidence="12">DSM 44963</strain>
    </source>
</reference>
<keyword evidence="6 9" id="KW-0472">Membrane</keyword>
<dbReference type="InterPro" id="IPR005828">
    <property type="entry name" value="MFS_sugar_transport-like"/>
</dbReference>
<feature type="transmembrane region" description="Helical" evidence="9">
    <location>
        <begin position="416"/>
        <end position="438"/>
    </location>
</feature>
<feature type="transmembrane region" description="Helical" evidence="9">
    <location>
        <begin position="107"/>
        <end position="130"/>
    </location>
</feature>
<dbReference type="EMBL" id="ADVG01000003">
    <property type="protein sequence ID" value="EFH84814.1"/>
    <property type="molecule type" value="Genomic_DNA"/>
</dbReference>
<dbReference type="PANTHER" id="PTHR48020:SF12">
    <property type="entry name" value="PROTON MYO-INOSITOL COTRANSPORTER"/>
    <property type="match status" value="1"/>
</dbReference>
<gene>
    <name evidence="11" type="ORF">Krac_5922</name>
</gene>
<dbReference type="Proteomes" id="UP000004508">
    <property type="component" value="Unassembled WGS sequence"/>
</dbReference>
<evidence type="ECO:0000313" key="11">
    <source>
        <dbReference type="EMBL" id="EFH84814.1"/>
    </source>
</evidence>
<feature type="transmembrane region" description="Helical" evidence="9">
    <location>
        <begin position="16"/>
        <end position="43"/>
    </location>
</feature>
<dbReference type="PROSITE" id="PS00216">
    <property type="entry name" value="SUGAR_TRANSPORT_1"/>
    <property type="match status" value="1"/>
</dbReference>
<keyword evidence="3 7" id="KW-0813">Transport</keyword>
<protein>
    <submittedName>
        <fullName evidence="11">Sugar transporter</fullName>
    </submittedName>
</protein>
<evidence type="ECO:0000256" key="4">
    <source>
        <dbReference type="ARBA" id="ARBA00022692"/>
    </source>
</evidence>
<dbReference type="InterPro" id="IPR036259">
    <property type="entry name" value="MFS_trans_sf"/>
</dbReference>
<evidence type="ECO:0000256" key="7">
    <source>
        <dbReference type="RuleBase" id="RU003346"/>
    </source>
</evidence>
<evidence type="ECO:0000256" key="5">
    <source>
        <dbReference type="ARBA" id="ARBA00022989"/>
    </source>
</evidence>
<feature type="transmembrane region" description="Helical" evidence="9">
    <location>
        <begin position="142"/>
        <end position="160"/>
    </location>
</feature>
<comment type="subcellular location">
    <subcellularLocation>
        <location evidence="1">Cell membrane</location>
        <topology evidence="1">Multi-pass membrane protein</topology>
    </subcellularLocation>
</comment>
<comment type="similarity">
    <text evidence="2 7">Belongs to the major facilitator superfamily. Sugar transporter (TC 2.A.1.1) family.</text>
</comment>
<evidence type="ECO:0000259" key="10">
    <source>
        <dbReference type="PROSITE" id="PS50850"/>
    </source>
</evidence>
<feature type="domain" description="Major facilitator superfamily (MFS) profile" evidence="10">
    <location>
        <begin position="18"/>
        <end position="442"/>
    </location>
</feature>
<evidence type="ECO:0000256" key="9">
    <source>
        <dbReference type="SAM" id="Phobius"/>
    </source>
</evidence>
<comment type="caution">
    <text evidence="11">The sequence shown here is derived from an EMBL/GenBank/DDBJ whole genome shotgun (WGS) entry which is preliminary data.</text>
</comment>
<dbReference type="PROSITE" id="PS00217">
    <property type="entry name" value="SUGAR_TRANSPORT_2"/>
    <property type="match status" value="1"/>
</dbReference>
<dbReference type="OrthoDB" id="9783823at2"/>
<dbReference type="InterPro" id="IPR050814">
    <property type="entry name" value="Myo-inositol_Transporter"/>
</dbReference>
<accession>D6TX81</accession>
<sequence length="476" mass="50997">MNQSQASLTAGRRFTFMVYFFGALGEFLFGFDTGVIGVALLFIKKDMNLTPFVQGWVVSSLLLGAAIGVGCAGVLSDRFGRRPILKVMAIVFILGAIGAALSPDVGWLIFSRFVMGLGVGASAVVVMVYLAEMAPTEMRGKIASLGQMMVVCGIMGAYLVDYGLSPWSAWRWMLGLGAIPSLILFIGLFFLPESPRWLVKQGRIQEAVAVFRHMGRAEPETELHEIEAIESQKVTRSFWEVLRELTGPGLRLALIATLGLSVLSQFMGINSIIFYAPTTLVSVGFGQTASIIANFGIGALNVIVTIIALSIIDRVGRKRLLLVGCVGMVVTMAILGITTLALPHGSSVVAGATLVCLSLFVVSFGISWGVCMRVVVSELLPLNVRGTAMGLVLVFNWLANFLVGLVFPVALAATGISIVFFVFAGVGILSFFFVLGLVPETKGRSLEQIEADLRRHSQHPIASPSLGSQQESDVRV</sequence>
<feature type="region of interest" description="Disordered" evidence="8">
    <location>
        <begin position="457"/>
        <end position="476"/>
    </location>
</feature>
<dbReference type="GO" id="GO:0005886">
    <property type="term" value="C:plasma membrane"/>
    <property type="evidence" value="ECO:0007669"/>
    <property type="project" value="UniProtKB-SubCell"/>
</dbReference>
<keyword evidence="12" id="KW-1185">Reference proteome</keyword>
<dbReference type="RefSeq" id="WP_007916601.1">
    <property type="nucleotide sequence ID" value="NZ_ADVG01000003.1"/>
</dbReference>
<dbReference type="FunFam" id="1.20.1250.20:FF:000134">
    <property type="entry name" value="MFS sugar transporter protein"/>
    <property type="match status" value="1"/>
</dbReference>
<dbReference type="InterPro" id="IPR005829">
    <property type="entry name" value="Sugar_transporter_CS"/>
</dbReference>
<feature type="transmembrane region" description="Helical" evidence="9">
    <location>
        <begin position="252"/>
        <end position="276"/>
    </location>
</feature>
<keyword evidence="11" id="KW-0762">Sugar transport</keyword>
<dbReference type="eggNOG" id="COG2814">
    <property type="taxonomic scope" value="Bacteria"/>
</dbReference>
<dbReference type="Gene3D" id="1.20.1250.20">
    <property type="entry name" value="MFS general substrate transporter like domains"/>
    <property type="match status" value="1"/>
</dbReference>
<dbReference type="GO" id="GO:0022857">
    <property type="term" value="F:transmembrane transporter activity"/>
    <property type="evidence" value="ECO:0007669"/>
    <property type="project" value="InterPro"/>
</dbReference>
<keyword evidence="4 9" id="KW-0812">Transmembrane</keyword>